<evidence type="ECO:0000256" key="2">
    <source>
        <dbReference type="SAM" id="Phobius"/>
    </source>
</evidence>
<evidence type="ECO:0000256" key="1">
    <source>
        <dbReference type="SAM" id="MobiDB-lite"/>
    </source>
</evidence>
<dbReference type="AlphaFoldDB" id="A0A8H7I1D4"/>
<dbReference type="OrthoDB" id="3358294at2759"/>
<dbReference type="Proteomes" id="UP000602905">
    <property type="component" value="Unassembled WGS sequence"/>
</dbReference>
<feature type="transmembrane region" description="Helical" evidence="2">
    <location>
        <begin position="208"/>
        <end position="227"/>
    </location>
</feature>
<feature type="transmembrane region" description="Helical" evidence="2">
    <location>
        <begin position="134"/>
        <end position="155"/>
    </location>
</feature>
<keyword evidence="2" id="KW-1133">Transmembrane helix</keyword>
<feature type="compositionally biased region" description="Polar residues" evidence="1">
    <location>
        <begin position="12"/>
        <end position="24"/>
    </location>
</feature>
<proteinExistence type="predicted"/>
<name>A0A8H7I1D4_9AGAM</name>
<feature type="non-terminal residue" evidence="3">
    <location>
        <position position="236"/>
    </location>
</feature>
<feature type="region of interest" description="Disordered" evidence="1">
    <location>
        <begin position="64"/>
        <end position="85"/>
    </location>
</feature>
<reference evidence="3" key="1">
    <citation type="submission" date="2020-09" db="EMBL/GenBank/DDBJ databases">
        <title>Comparative genome analyses of four rice-infecting Rhizoctonia solani isolates reveal extensive enrichment of homogalacturonan modification genes.</title>
        <authorList>
            <person name="Lee D.-Y."/>
            <person name="Jeon J."/>
            <person name="Kim K.-T."/>
            <person name="Cheong K."/>
            <person name="Song H."/>
            <person name="Choi G."/>
            <person name="Ko J."/>
            <person name="Opiyo S.O."/>
            <person name="Zuo S."/>
            <person name="Madhav S."/>
            <person name="Lee Y.-H."/>
            <person name="Wang G.-L."/>
        </authorList>
    </citation>
    <scope>NUCLEOTIDE SEQUENCE</scope>
    <source>
        <strain evidence="3">AG1-IA WGL</strain>
    </source>
</reference>
<keyword evidence="2" id="KW-0472">Membrane</keyword>
<comment type="caution">
    <text evidence="3">The sequence shown here is derived from an EMBL/GenBank/DDBJ whole genome shotgun (WGS) entry which is preliminary data.</text>
</comment>
<organism evidence="3 4">
    <name type="scientific">Rhizoctonia solani</name>
    <dbReference type="NCBI Taxonomy" id="456999"/>
    <lineage>
        <taxon>Eukaryota</taxon>
        <taxon>Fungi</taxon>
        <taxon>Dikarya</taxon>
        <taxon>Basidiomycota</taxon>
        <taxon>Agaricomycotina</taxon>
        <taxon>Agaricomycetes</taxon>
        <taxon>Cantharellales</taxon>
        <taxon>Ceratobasidiaceae</taxon>
        <taxon>Rhizoctonia</taxon>
    </lineage>
</organism>
<protein>
    <submittedName>
        <fullName evidence="3">Uncharacterized protein</fullName>
    </submittedName>
</protein>
<gene>
    <name evidence="3" type="ORF">RHS03_01377</name>
</gene>
<sequence length="236" mass="25869">MIGHTPAHSEGHSTMYTPDPSTMAHSEDPSPPRMAQDLPLFEVVGSSGNPLKQPVHVTLPLAARTTTRQKSSPTSQAQSPLTSELTSEGQLLALDNFFGPTPQHPRSVDLEKQSAEPLNIFANQKEPETVSKYLFYYGFVFPPFWLFGACMLFVAPRSLADSRPASAEVTGAGNPRSSMFSQGGTGRSRRLLSLHIQVTERRWSLRCLYAWITLVICIVGLIIGLWAGRVGSFADR</sequence>
<evidence type="ECO:0000313" key="3">
    <source>
        <dbReference type="EMBL" id="KAF8711643.1"/>
    </source>
</evidence>
<feature type="region of interest" description="Disordered" evidence="1">
    <location>
        <begin position="1"/>
        <end position="35"/>
    </location>
</feature>
<evidence type="ECO:0000313" key="4">
    <source>
        <dbReference type="Proteomes" id="UP000602905"/>
    </source>
</evidence>
<keyword evidence="2" id="KW-0812">Transmembrane</keyword>
<dbReference type="EMBL" id="JACYCD010000045">
    <property type="protein sequence ID" value="KAF8711643.1"/>
    <property type="molecule type" value="Genomic_DNA"/>
</dbReference>
<accession>A0A8H7I1D4</accession>